<organism evidence="7 8">
    <name type="scientific">Eruca vesicaria subsp. sativa</name>
    <name type="common">Garden rocket</name>
    <name type="synonym">Eruca sativa</name>
    <dbReference type="NCBI Taxonomy" id="29727"/>
    <lineage>
        <taxon>Eukaryota</taxon>
        <taxon>Viridiplantae</taxon>
        <taxon>Streptophyta</taxon>
        <taxon>Embryophyta</taxon>
        <taxon>Tracheophyta</taxon>
        <taxon>Spermatophyta</taxon>
        <taxon>Magnoliopsida</taxon>
        <taxon>eudicotyledons</taxon>
        <taxon>Gunneridae</taxon>
        <taxon>Pentapetalae</taxon>
        <taxon>rosids</taxon>
        <taxon>malvids</taxon>
        <taxon>Brassicales</taxon>
        <taxon>Brassicaceae</taxon>
        <taxon>Brassiceae</taxon>
        <taxon>Eruca</taxon>
    </lineage>
</organism>
<dbReference type="InterPro" id="IPR017938">
    <property type="entry name" value="Riboflavin_synthase-like_b-brl"/>
</dbReference>
<evidence type="ECO:0000256" key="2">
    <source>
        <dbReference type="ARBA" id="ARBA00022630"/>
    </source>
</evidence>
<dbReference type="InterPro" id="IPR039261">
    <property type="entry name" value="FNR_nucleotide-bd"/>
</dbReference>
<evidence type="ECO:0000259" key="6">
    <source>
        <dbReference type="Pfam" id="PF00970"/>
    </source>
</evidence>
<feature type="domain" description="Flavoprotein pyridine nucleotide cytochrome reductase-like FAD-binding" evidence="6">
    <location>
        <begin position="29"/>
        <end position="68"/>
    </location>
</feature>
<feature type="binding site" evidence="5">
    <location>
        <position position="55"/>
    </location>
    <ligand>
        <name>FAD</name>
        <dbReference type="ChEBI" id="CHEBI:57692"/>
    </ligand>
</feature>
<evidence type="ECO:0000313" key="8">
    <source>
        <dbReference type="Proteomes" id="UP001642260"/>
    </source>
</evidence>
<dbReference type="InterPro" id="IPR001834">
    <property type="entry name" value="CBR-like"/>
</dbReference>
<evidence type="ECO:0000256" key="4">
    <source>
        <dbReference type="ARBA" id="ARBA00023002"/>
    </source>
</evidence>
<dbReference type="GO" id="GO:0016491">
    <property type="term" value="F:oxidoreductase activity"/>
    <property type="evidence" value="ECO:0007669"/>
    <property type="project" value="UniProtKB-KW"/>
</dbReference>
<feature type="binding site" evidence="5">
    <location>
        <position position="53"/>
    </location>
    <ligand>
        <name>FAD</name>
        <dbReference type="ChEBI" id="CHEBI:57692"/>
    </ligand>
</feature>
<evidence type="ECO:0000256" key="3">
    <source>
        <dbReference type="ARBA" id="ARBA00022827"/>
    </source>
</evidence>
<dbReference type="CDD" id="cd06183">
    <property type="entry name" value="cyt_b5_reduct_like"/>
    <property type="match status" value="1"/>
</dbReference>
<dbReference type="EMBL" id="CAKOAT010564042">
    <property type="protein sequence ID" value="CAH8382687.1"/>
    <property type="molecule type" value="Genomic_DNA"/>
</dbReference>
<keyword evidence="3 5" id="KW-0274">FAD</keyword>
<keyword evidence="4" id="KW-0560">Oxidoreductase</keyword>
<dbReference type="AlphaFoldDB" id="A0ABC8LGY8"/>
<dbReference type="SUPFAM" id="SSF63380">
    <property type="entry name" value="Riboflavin synthase domain-like"/>
    <property type="match status" value="1"/>
</dbReference>
<dbReference type="Proteomes" id="UP001642260">
    <property type="component" value="Unassembled WGS sequence"/>
</dbReference>
<feature type="binding site" evidence="5">
    <location>
        <position position="63"/>
    </location>
    <ligand>
        <name>FAD</name>
        <dbReference type="ChEBI" id="CHEBI:57692"/>
    </ligand>
</feature>
<keyword evidence="2 5" id="KW-0285">Flavoprotein</keyword>
<name>A0ABC8LGY8_ERUVS</name>
<reference evidence="7 8" key="1">
    <citation type="submission" date="2022-03" db="EMBL/GenBank/DDBJ databases">
        <authorList>
            <person name="Macdonald S."/>
            <person name="Ahmed S."/>
            <person name="Newling K."/>
        </authorList>
    </citation>
    <scope>NUCLEOTIDE SEQUENCE [LARGE SCALE GENOMIC DNA]</scope>
</reference>
<comment type="caution">
    <text evidence="7">The sequence shown here is derived from an EMBL/GenBank/DDBJ whole genome shotgun (WGS) entry which is preliminary data.</text>
</comment>
<accession>A0ABC8LGY8</accession>
<dbReference type="Gene3D" id="2.40.30.10">
    <property type="entry name" value="Translation factors"/>
    <property type="match status" value="1"/>
</dbReference>
<evidence type="ECO:0000313" key="7">
    <source>
        <dbReference type="EMBL" id="CAH8382687.1"/>
    </source>
</evidence>
<proteinExistence type="predicted"/>
<dbReference type="SUPFAM" id="SSF52343">
    <property type="entry name" value="Ferredoxin reductase-like, C-terminal NADP-linked domain"/>
    <property type="match status" value="1"/>
</dbReference>
<gene>
    <name evidence="7" type="ORF">ERUC_LOCUS35170</name>
</gene>
<dbReference type="InterPro" id="IPR008333">
    <property type="entry name" value="Cbr1-like_FAD-bd_dom"/>
</dbReference>
<protein>
    <recommendedName>
        <fullName evidence="6">Flavoprotein pyridine nucleotide cytochrome reductase-like FAD-binding domain-containing protein</fullName>
    </recommendedName>
</protein>
<dbReference type="PANTHER" id="PTHR19370">
    <property type="entry name" value="NADH-CYTOCHROME B5 REDUCTASE"/>
    <property type="match status" value="1"/>
</dbReference>
<feature type="binding site" evidence="5">
    <location>
        <position position="62"/>
    </location>
    <ligand>
        <name>FAD</name>
        <dbReference type="ChEBI" id="CHEBI:57692"/>
    </ligand>
</feature>
<keyword evidence="8" id="KW-1185">Reference proteome</keyword>
<evidence type="ECO:0000256" key="5">
    <source>
        <dbReference type="PIRSR" id="PIRSR601834-1"/>
    </source>
</evidence>
<feature type="binding site" evidence="5">
    <location>
        <position position="38"/>
    </location>
    <ligand>
        <name>FAD</name>
        <dbReference type="ChEBI" id="CHEBI:57692"/>
    </ligand>
</feature>
<evidence type="ECO:0000256" key="1">
    <source>
        <dbReference type="ARBA" id="ARBA00001974"/>
    </source>
</evidence>
<sequence length="173" mass="19445">MRRGWIGNISSTGTFMPPFEPPNGRGNDAQGEEVIKPYTPTTIYSDLGRFELVVKMYPQGRMSHHSREVRRISGNSSWQGGFKYQTGQFRSFGMLAVVQASLPCFKYVSYIARAILENPTDKIKVHLIYANVTYDDILLKPPEVWDGGVGFVTKEMIQAHCPAPASDIQILRC</sequence>
<dbReference type="PANTHER" id="PTHR19370:SF184">
    <property type="entry name" value="NADH-CYTOCHROME B5 REDUCTASE-LIKE"/>
    <property type="match status" value="1"/>
</dbReference>
<comment type="cofactor">
    <cofactor evidence="1 5">
        <name>FAD</name>
        <dbReference type="ChEBI" id="CHEBI:57692"/>
    </cofactor>
</comment>
<feature type="binding site" evidence="5">
    <location>
        <position position="37"/>
    </location>
    <ligand>
        <name>FAD</name>
        <dbReference type="ChEBI" id="CHEBI:57692"/>
    </ligand>
</feature>
<dbReference type="Pfam" id="PF00970">
    <property type="entry name" value="FAD_binding_6"/>
    <property type="match status" value="1"/>
</dbReference>